<comment type="caution">
    <text evidence="1">The sequence shown here is derived from an EMBL/GenBank/DDBJ whole genome shotgun (WGS) entry which is preliminary data.</text>
</comment>
<keyword evidence="2" id="KW-1185">Reference proteome</keyword>
<evidence type="ECO:0000313" key="2">
    <source>
        <dbReference type="Proteomes" id="UP000600449"/>
    </source>
</evidence>
<dbReference type="EMBL" id="BMMF01000019">
    <property type="protein sequence ID" value="GGK54536.1"/>
    <property type="molecule type" value="Genomic_DNA"/>
</dbReference>
<dbReference type="Proteomes" id="UP000600449">
    <property type="component" value="Unassembled WGS sequence"/>
</dbReference>
<evidence type="ECO:0008006" key="3">
    <source>
        <dbReference type="Google" id="ProtNLM"/>
    </source>
</evidence>
<evidence type="ECO:0000313" key="1">
    <source>
        <dbReference type="EMBL" id="GGK54536.1"/>
    </source>
</evidence>
<accession>A0A917QK70</accession>
<organism evidence="1 2">
    <name type="scientific">Salinarimonas ramus</name>
    <dbReference type="NCBI Taxonomy" id="690164"/>
    <lineage>
        <taxon>Bacteria</taxon>
        <taxon>Pseudomonadati</taxon>
        <taxon>Pseudomonadota</taxon>
        <taxon>Alphaproteobacteria</taxon>
        <taxon>Hyphomicrobiales</taxon>
        <taxon>Salinarimonadaceae</taxon>
        <taxon>Salinarimonas</taxon>
    </lineage>
</organism>
<dbReference type="AlphaFoldDB" id="A0A917QK70"/>
<proteinExistence type="predicted"/>
<gene>
    <name evidence="1" type="ORF">GCM10011322_46650</name>
</gene>
<reference evidence="1 2" key="1">
    <citation type="journal article" date="2014" name="Int. J. Syst. Evol. Microbiol.">
        <title>Complete genome sequence of Corynebacterium casei LMG S-19264T (=DSM 44701T), isolated from a smear-ripened cheese.</title>
        <authorList>
            <consortium name="US DOE Joint Genome Institute (JGI-PGF)"/>
            <person name="Walter F."/>
            <person name="Albersmeier A."/>
            <person name="Kalinowski J."/>
            <person name="Ruckert C."/>
        </authorList>
    </citation>
    <scope>NUCLEOTIDE SEQUENCE [LARGE SCALE GENOMIC DNA]</scope>
    <source>
        <strain evidence="1 2">CGMCC 1.9161</strain>
    </source>
</reference>
<protein>
    <recommendedName>
        <fullName evidence="3">NYN domain-containing protein</fullName>
    </recommendedName>
</protein>
<name>A0A917QK70_9HYPH</name>
<sequence length="173" mass="18609">MLSANLMDGIGLCKGLLREPFLFSGAVVSRVAVFVDAGYLFAQGSAALFGSKRSRSTLLLDEAVVLQRLIDLAREKSNAELLRVYWYDGAPGARGLTPEHVSIAHVDHVKLRLGFMNSQGQQKGVDSLIVTDLIELARNRAIDHVPRRGVADAVPWTILGVAGSFVRAPSLAG</sequence>
<dbReference type="Gene3D" id="3.40.50.1010">
    <property type="entry name" value="5'-nuclease"/>
    <property type="match status" value="1"/>
</dbReference>